<evidence type="ECO:0000313" key="2">
    <source>
        <dbReference type="Proteomes" id="UP000053424"/>
    </source>
</evidence>
<accession>A0A0C2YR21</accession>
<reference evidence="2" key="2">
    <citation type="submission" date="2015-01" db="EMBL/GenBank/DDBJ databases">
        <title>Evolutionary Origins and Diversification of the Mycorrhizal Mutualists.</title>
        <authorList>
            <consortium name="DOE Joint Genome Institute"/>
            <consortium name="Mycorrhizal Genomics Consortium"/>
            <person name="Kohler A."/>
            <person name="Kuo A."/>
            <person name="Nagy L.G."/>
            <person name="Floudas D."/>
            <person name="Copeland A."/>
            <person name="Barry K.W."/>
            <person name="Cichocki N."/>
            <person name="Veneault-Fourrey C."/>
            <person name="LaButti K."/>
            <person name="Lindquist E.A."/>
            <person name="Lipzen A."/>
            <person name="Lundell T."/>
            <person name="Morin E."/>
            <person name="Murat C."/>
            <person name="Riley R."/>
            <person name="Ohm R."/>
            <person name="Sun H."/>
            <person name="Tunlid A."/>
            <person name="Henrissat B."/>
            <person name="Grigoriev I.V."/>
            <person name="Hibbett D.S."/>
            <person name="Martin F."/>
        </authorList>
    </citation>
    <scope>NUCLEOTIDE SEQUENCE [LARGE SCALE GENOMIC DNA]</scope>
    <source>
        <strain evidence="2">h7</strain>
    </source>
</reference>
<protein>
    <submittedName>
        <fullName evidence="1">Uncharacterized protein</fullName>
    </submittedName>
</protein>
<dbReference type="HOGENOM" id="CLU_1261655_0_0_1"/>
<evidence type="ECO:0000313" key="1">
    <source>
        <dbReference type="EMBL" id="KIM43492.1"/>
    </source>
</evidence>
<sequence length="219" mass="24386">MPLTNPMPPIDAKTLVVVSLRDVSHWELLDLLCARMGATSTGKICEKVALHGLPEKLYIPSRSGGYTGYKALFHSADEGNPSRSIYWKGRLTEWWFLATRAHACLNLHATRNIAPYNTLFVFRPPRGEDRFSSFSIGTGVRHITAFSKTQERSQVFDALAASGSVSFLYPDAKVGWIVHFETEVEACAAESKISRAYEEGSVQRVVSNELLTTSFEILE</sequence>
<gene>
    <name evidence="1" type="ORF">M413DRAFT_382087</name>
</gene>
<dbReference type="EMBL" id="KN831775">
    <property type="protein sequence ID" value="KIM43492.1"/>
    <property type="molecule type" value="Genomic_DNA"/>
</dbReference>
<dbReference type="AlphaFoldDB" id="A0A0C2YR21"/>
<dbReference type="Proteomes" id="UP000053424">
    <property type="component" value="Unassembled WGS sequence"/>
</dbReference>
<name>A0A0C2YR21_HEBCY</name>
<proteinExistence type="predicted"/>
<organism evidence="1 2">
    <name type="scientific">Hebeloma cylindrosporum</name>
    <dbReference type="NCBI Taxonomy" id="76867"/>
    <lineage>
        <taxon>Eukaryota</taxon>
        <taxon>Fungi</taxon>
        <taxon>Dikarya</taxon>
        <taxon>Basidiomycota</taxon>
        <taxon>Agaricomycotina</taxon>
        <taxon>Agaricomycetes</taxon>
        <taxon>Agaricomycetidae</taxon>
        <taxon>Agaricales</taxon>
        <taxon>Agaricineae</taxon>
        <taxon>Hymenogastraceae</taxon>
        <taxon>Hebeloma</taxon>
    </lineage>
</organism>
<reference evidence="1 2" key="1">
    <citation type="submission" date="2014-04" db="EMBL/GenBank/DDBJ databases">
        <authorList>
            <consortium name="DOE Joint Genome Institute"/>
            <person name="Kuo A."/>
            <person name="Gay G."/>
            <person name="Dore J."/>
            <person name="Kohler A."/>
            <person name="Nagy L.G."/>
            <person name="Floudas D."/>
            <person name="Copeland A."/>
            <person name="Barry K.W."/>
            <person name="Cichocki N."/>
            <person name="Veneault-Fourrey C."/>
            <person name="LaButti K."/>
            <person name="Lindquist E.A."/>
            <person name="Lipzen A."/>
            <person name="Lundell T."/>
            <person name="Morin E."/>
            <person name="Murat C."/>
            <person name="Sun H."/>
            <person name="Tunlid A."/>
            <person name="Henrissat B."/>
            <person name="Grigoriev I.V."/>
            <person name="Hibbett D.S."/>
            <person name="Martin F."/>
            <person name="Nordberg H.P."/>
            <person name="Cantor M.N."/>
            <person name="Hua S.X."/>
        </authorList>
    </citation>
    <scope>NUCLEOTIDE SEQUENCE [LARGE SCALE GENOMIC DNA]</scope>
    <source>
        <strain evidence="2">h7</strain>
    </source>
</reference>
<keyword evidence="2" id="KW-1185">Reference proteome</keyword>